<dbReference type="Pfam" id="PF09754">
    <property type="entry name" value="PAC2"/>
    <property type="match status" value="1"/>
</dbReference>
<evidence type="ECO:0000313" key="2">
    <source>
        <dbReference type="Proteomes" id="UP000019753"/>
    </source>
</evidence>
<dbReference type="InterPro" id="IPR019151">
    <property type="entry name" value="Proteasome_assmbl_chaperone_2"/>
</dbReference>
<accession>A0A021VSR1</accession>
<keyword evidence="1" id="KW-0647">Proteasome</keyword>
<dbReference type="PIRSF" id="PIRSF028754">
    <property type="entry name" value="UCP028754"/>
    <property type="match status" value="1"/>
</dbReference>
<dbReference type="Gene3D" id="1.10.287.100">
    <property type="match status" value="1"/>
</dbReference>
<name>A0A021VSR1_9CELL</name>
<dbReference type="GO" id="GO:0000502">
    <property type="term" value="C:proteasome complex"/>
    <property type="evidence" value="ECO:0007669"/>
    <property type="project" value="UniProtKB-KW"/>
</dbReference>
<keyword evidence="2" id="KW-1185">Reference proteome</keyword>
<dbReference type="EMBL" id="AXCW01000042">
    <property type="protein sequence ID" value="EYR64196.1"/>
    <property type="molecule type" value="Genomic_DNA"/>
</dbReference>
<dbReference type="InterPro" id="IPR038389">
    <property type="entry name" value="PSMG2_sf"/>
</dbReference>
<protein>
    <submittedName>
        <fullName evidence="1">Proteasome protein</fullName>
    </submittedName>
</protein>
<dbReference type="Gene3D" id="3.40.50.10900">
    <property type="entry name" value="PAC-like subunit"/>
    <property type="match status" value="1"/>
</dbReference>
<gene>
    <name evidence="1" type="ORF">N866_14460</name>
</gene>
<organism evidence="1 2">
    <name type="scientific">Actinotalea ferrariae CF5-4</name>
    <dbReference type="NCBI Taxonomy" id="948458"/>
    <lineage>
        <taxon>Bacteria</taxon>
        <taxon>Bacillati</taxon>
        <taxon>Actinomycetota</taxon>
        <taxon>Actinomycetes</taxon>
        <taxon>Micrococcales</taxon>
        <taxon>Cellulomonadaceae</taxon>
        <taxon>Actinotalea</taxon>
    </lineage>
</organism>
<reference evidence="1 2" key="1">
    <citation type="submission" date="2014-01" db="EMBL/GenBank/DDBJ databases">
        <title>Actinotalea ferrariae CF5-4.</title>
        <authorList>
            <person name="Chen F."/>
            <person name="Li Y."/>
            <person name="Wang G."/>
        </authorList>
    </citation>
    <scope>NUCLEOTIDE SEQUENCE [LARGE SCALE GENOMIC DNA]</scope>
    <source>
        <strain evidence="1 2">CF5-4</strain>
    </source>
</reference>
<comment type="caution">
    <text evidence="1">The sequence shown here is derived from an EMBL/GenBank/DDBJ whole genome shotgun (WGS) entry which is preliminary data.</text>
</comment>
<dbReference type="AlphaFoldDB" id="A0A021VSR1"/>
<dbReference type="InterPro" id="IPR008492">
    <property type="entry name" value="Rv2714-like"/>
</dbReference>
<evidence type="ECO:0000313" key="1">
    <source>
        <dbReference type="EMBL" id="EYR64196.1"/>
    </source>
</evidence>
<dbReference type="OrthoDB" id="3733464at2"/>
<sequence>MHDPQQLYTVDEDVARELTARTSAAGTGPVLVHVVRGFVDAGAAGAGAAEHLTERFSAQRLVTFDTDQLVDYRSRRPTMTFSSTHWSDYDTPTLAVDVVRDDEDVPFLLLHGVEPDVQWERFVGAVREVVERFAVPLTVGVHGIPMGVPHTRPLGITAHATRPELVEQHTSWFGTVQVPASVSALLELRLGTWGHDALGFAVHVPHYLAQSPFPRASQVALEHVERSTGLELATDGLEEAAREAVLEVDRQVEASEEVAAVVRALEEQYDSFARAIGRTSLLAESTELPTADELGEQFERFLAQQGGDGPGL</sequence>
<dbReference type="SUPFAM" id="SSF159659">
    <property type="entry name" value="Cgl1923-like"/>
    <property type="match status" value="1"/>
</dbReference>
<dbReference type="Proteomes" id="UP000019753">
    <property type="component" value="Unassembled WGS sequence"/>
</dbReference>
<proteinExistence type="predicted"/>
<dbReference type="RefSeq" id="WP_034224077.1">
    <property type="nucleotide sequence ID" value="NZ_AXCW01000042.1"/>
</dbReference>